<dbReference type="GO" id="GO:0007076">
    <property type="term" value="P:mitotic chromosome condensation"/>
    <property type="evidence" value="ECO:0007669"/>
    <property type="project" value="InterPro"/>
</dbReference>
<reference evidence="2 3" key="1">
    <citation type="submission" date="2021-09" db="EMBL/GenBank/DDBJ databases">
        <title>Genomic insights and catalytic innovation underlie evolution of tropane alkaloids biosynthesis.</title>
        <authorList>
            <person name="Wang Y.-J."/>
            <person name="Tian T."/>
            <person name="Huang J.-P."/>
            <person name="Huang S.-X."/>
        </authorList>
    </citation>
    <scope>NUCLEOTIDE SEQUENCE [LARGE SCALE GENOMIC DNA]</scope>
    <source>
        <strain evidence="2">KIB-2018</strain>
        <tissue evidence="2">Leaf</tissue>
    </source>
</reference>
<evidence type="ECO:0000313" key="2">
    <source>
        <dbReference type="EMBL" id="KAJ8763109.1"/>
    </source>
</evidence>
<dbReference type="SUPFAM" id="SSF47895">
    <property type="entry name" value="Transducin (alpha subunit), insertion domain"/>
    <property type="match status" value="1"/>
</dbReference>
<feature type="region of interest" description="Disordered" evidence="1">
    <location>
        <begin position="275"/>
        <end position="306"/>
    </location>
</feature>
<dbReference type="InterPro" id="IPR027165">
    <property type="entry name" value="CND3"/>
</dbReference>
<evidence type="ECO:0000256" key="1">
    <source>
        <dbReference type="SAM" id="MobiDB-lite"/>
    </source>
</evidence>
<sequence length="306" mass="34090">MKYSNSADSYVVAERAIQSLNENIKIENTRYLELEKEIEDFRTCCTSSKQILADKTLVETNTRTESLWPLDSTGPSTVNEETYAQGKGLQIPNCALYFMENLERLSAANYVPTKVASFNGKKTPAERSYIISLYRVLVLLHFRSSEQGAIKLMRKLLNAVAESVSADKDLAKELQQMAGRLKLLDIQPDEELSEDHANRILDLASSAAIQQTPVISSRSTRPSRSRRRVRCREETSFDEEISTIKAVSGIQGTTGARSQRASKTAALTKITASRAARINEVDDDTEQDGSELTSEEDSDNSDHLVE</sequence>
<dbReference type="Proteomes" id="UP001159364">
    <property type="component" value="Linkage Group LG06"/>
</dbReference>
<feature type="region of interest" description="Disordered" evidence="1">
    <location>
        <begin position="212"/>
        <end position="234"/>
    </location>
</feature>
<protein>
    <submittedName>
        <fullName evidence="2">Uncharacterized protein</fullName>
    </submittedName>
</protein>
<organism evidence="2 3">
    <name type="scientific">Erythroxylum novogranatense</name>
    <dbReference type="NCBI Taxonomy" id="1862640"/>
    <lineage>
        <taxon>Eukaryota</taxon>
        <taxon>Viridiplantae</taxon>
        <taxon>Streptophyta</taxon>
        <taxon>Embryophyta</taxon>
        <taxon>Tracheophyta</taxon>
        <taxon>Spermatophyta</taxon>
        <taxon>Magnoliopsida</taxon>
        <taxon>eudicotyledons</taxon>
        <taxon>Gunneridae</taxon>
        <taxon>Pentapetalae</taxon>
        <taxon>rosids</taxon>
        <taxon>fabids</taxon>
        <taxon>Malpighiales</taxon>
        <taxon>Erythroxylaceae</taxon>
        <taxon>Erythroxylum</taxon>
    </lineage>
</organism>
<feature type="compositionally biased region" description="Acidic residues" evidence="1">
    <location>
        <begin position="281"/>
        <end position="299"/>
    </location>
</feature>
<dbReference type="GO" id="GO:0000796">
    <property type="term" value="C:condensin complex"/>
    <property type="evidence" value="ECO:0007669"/>
    <property type="project" value="InterPro"/>
</dbReference>
<keyword evidence="3" id="KW-1185">Reference proteome</keyword>
<proteinExistence type="predicted"/>
<dbReference type="GO" id="GO:0007165">
    <property type="term" value="P:signal transduction"/>
    <property type="evidence" value="ECO:0007669"/>
    <property type="project" value="InterPro"/>
</dbReference>
<dbReference type="InterPro" id="IPR011025">
    <property type="entry name" value="GproteinA_insert"/>
</dbReference>
<dbReference type="PANTHER" id="PTHR14418">
    <property type="entry name" value="CONDENSIN COMPLEX SUBUNIT 3-RELATED"/>
    <property type="match status" value="1"/>
</dbReference>
<gene>
    <name evidence="2" type="ORF">K2173_023314</name>
</gene>
<evidence type="ECO:0000313" key="3">
    <source>
        <dbReference type="Proteomes" id="UP001159364"/>
    </source>
</evidence>
<dbReference type="EMBL" id="JAIWQS010000006">
    <property type="protein sequence ID" value="KAJ8763109.1"/>
    <property type="molecule type" value="Genomic_DNA"/>
</dbReference>
<name>A0AAV8TAZ8_9ROSI</name>
<feature type="compositionally biased region" description="Basic residues" evidence="1">
    <location>
        <begin position="221"/>
        <end position="230"/>
    </location>
</feature>
<dbReference type="GO" id="GO:0000793">
    <property type="term" value="C:condensed chromosome"/>
    <property type="evidence" value="ECO:0007669"/>
    <property type="project" value="TreeGrafter"/>
</dbReference>
<accession>A0AAV8TAZ8</accession>
<dbReference type="AlphaFoldDB" id="A0AAV8TAZ8"/>
<comment type="caution">
    <text evidence="2">The sequence shown here is derived from an EMBL/GenBank/DDBJ whole genome shotgun (WGS) entry which is preliminary data.</text>
</comment>
<dbReference type="PANTHER" id="PTHR14418:SF5">
    <property type="entry name" value="CONDENSIN COMPLEX SUBUNIT 3"/>
    <property type="match status" value="1"/>
</dbReference>
<dbReference type="Gene3D" id="1.10.400.10">
    <property type="entry name" value="GI Alpha 1, domain 2-like"/>
    <property type="match status" value="1"/>
</dbReference>